<evidence type="ECO:0000313" key="4">
    <source>
        <dbReference type="Proteomes" id="UP000297641"/>
    </source>
</evidence>
<dbReference type="PANTHER" id="PTHR43798">
    <property type="entry name" value="MONOACYLGLYCEROL LIPASE"/>
    <property type="match status" value="1"/>
</dbReference>
<accession>A0A7I0IJF6</accession>
<keyword evidence="1 3" id="KW-0378">Hydrolase</keyword>
<dbReference type="InterPro" id="IPR000073">
    <property type="entry name" value="AB_hydrolase_1"/>
</dbReference>
<feature type="domain" description="AB hydrolase-1" evidence="2">
    <location>
        <begin position="31"/>
        <end position="274"/>
    </location>
</feature>
<organism evidence="3 4">
    <name type="scientific">Leptospira bouyouniensis</name>
    <dbReference type="NCBI Taxonomy" id="2484911"/>
    <lineage>
        <taxon>Bacteria</taxon>
        <taxon>Pseudomonadati</taxon>
        <taxon>Spirochaetota</taxon>
        <taxon>Spirochaetia</taxon>
        <taxon>Leptospirales</taxon>
        <taxon>Leptospiraceae</taxon>
        <taxon>Leptospira</taxon>
    </lineage>
</organism>
<reference evidence="3 4" key="1">
    <citation type="journal article" date="2019" name="PLoS Negl. Trop. Dis.">
        <title>Revisiting the worldwide diversity of Leptospira species in the environment.</title>
        <authorList>
            <person name="Vincent A.T."/>
            <person name="Schiettekatte O."/>
            <person name="Bourhy P."/>
            <person name="Veyrier F.J."/>
            <person name="Picardeau M."/>
        </authorList>
    </citation>
    <scope>NUCLEOTIDE SEQUENCE [LARGE SCALE GENOMIC DNA]</scope>
    <source>
        <strain evidence="3 4">201800273</strain>
    </source>
</reference>
<gene>
    <name evidence="3" type="ORF">EHQ43_15670</name>
</gene>
<evidence type="ECO:0000313" key="3">
    <source>
        <dbReference type="EMBL" id="TGL03228.1"/>
    </source>
</evidence>
<sequence length="284" mass="33162">MEWTYRTIERHGFSFLIAKNNSEGPHLYWFGSALYYPRVIPETLAKEFKITIVDHRGFAKRNQATTESESTYDLETVLDDFFFFQNHLQIPASFVLGHSGHGYMALAYAKKYPQLVTKLILVATGPSHGVPLQEREIYFERLASEERKEKHKSLQSLFQKQINSYPDGLEDFFNFYCVSQDALGFYDLSFDSTLFWQGVKTNKLAFDYLFGKVFAEIKVENYLPFIKQPIQLILGKYDFQVAPHYTWDSILENFPQVKRTVLDHCGHLPFLEDPNNFTKTIQLE</sequence>
<comment type="caution">
    <text evidence="3">The sequence shown here is derived from an EMBL/GenBank/DDBJ whole genome shotgun (WGS) entry which is preliminary data.</text>
</comment>
<dbReference type="PANTHER" id="PTHR43798:SF31">
    <property type="entry name" value="AB HYDROLASE SUPERFAMILY PROTEIN YCLE"/>
    <property type="match status" value="1"/>
</dbReference>
<dbReference type="InterPro" id="IPR050266">
    <property type="entry name" value="AB_hydrolase_sf"/>
</dbReference>
<dbReference type="EMBL" id="RQFT01000012">
    <property type="protein sequence ID" value="TGL03228.1"/>
    <property type="molecule type" value="Genomic_DNA"/>
</dbReference>
<dbReference type="SUPFAM" id="SSF53474">
    <property type="entry name" value="alpha/beta-Hydrolases"/>
    <property type="match status" value="1"/>
</dbReference>
<protein>
    <submittedName>
        <fullName evidence="3">Alpha/beta fold hydrolase</fullName>
    </submittedName>
</protein>
<dbReference type="GO" id="GO:0016787">
    <property type="term" value="F:hydrolase activity"/>
    <property type="evidence" value="ECO:0007669"/>
    <property type="project" value="UniProtKB-KW"/>
</dbReference>
<dbReference type="AlphaFoldDB" id="A0A7I0IJF6"/>
<evidence type="ECO:0000259" key="2">
    <source>
        <dbReference type="Pfam" id="PF00561"/>
    </source>
</evidence>
<dbReference type="InterPro" id="IPR029058">
    <property type="entry name" value="AB_hydrolase_fold"/>
</dbReference>
<name>A0A7I0IJF6_9LEPT</name>
<dbReference type="RefSeq" id="WP_135771677.1">
    <property type="nucleotide sequence ID" value="NZ_RQFT01000012.1"/>
</dbReference>
<proteinExistence type="predicted"/>
<dbReference type="GO" id="GO:0016020">
    <property type="term" value="C:membrane"/>
    <property type="evidence" value="ECO:0007669"/>
    <property type="project" value="TreeGrafter"/>
</dbReference>
<dbReference type="Gene3D" id="3.40.50.1820">
    <property type="entry name" value="alpha/beta hydrolase"/>
    <property type="match status" value="1"/>
</dbReference>
<dbReference type="Pfam" id="PF00561">
    <property type="entry name" value="Abhydrolase_1"/>
    <property type="match status" value="1"/>
</dbReference>
<dbReference type="Proteomes" id="UP000297641">
    <property type="component" value="Unassembled WGS sequence"/>
</dbReference>
<evidence type="ECO:0000256" key="1">
    <source>
        <dbReference type="ARBA" id="ARBA00022801"/>
    </source>
</evidence>